<gene>
    <name evidence="1" type="ORF">BLNAU_12130</name>
</gene>
<organism evidence="1 2">
    <name type="scientific">Blattamonas nauphoetae</name>
    <dbReference type="NCBI Taxonomy" id="2049346"/>
    <lineage>
        <taxon>Eukaryota</taxon>
        <taxon>Metamonada</taxon>
        <taxon>Preaxostyla</taxon>
        <taxon>Oxymonadida</taxon>
        <taxon>Blattamonas</taxon>
    </lineage>
</organism>
<protein>
    <submittedName>
        <fullName evidence="1">Uncharacterized protein</fullName>
    </submittedName>
</protein>
<evidence type="ECO:0000313" key="2">
    <source>
        <dbReference type="Proteomes" id="UP001281761"/>
    </source>
</evidence>
<evidence type="ECO:0000313" key="1">
    <source>
        <dbReference type="EMBL" id="KAK2952954.1"/>
    </source>
</evidence>
<keyword evidence="2" id="KW-1185">Reference proteome</keyword>
<reference evidence="1 2" key="1">
    <citation type="journal article" date="2022" name="bioRxiv">
        <title>Genomics of Preaxostyla Flagellates Illuminates Evolutionary Transitions and the Path Towards Mitochondrial Loss.</title>
        <authorList>
            <person name="Novak L.V.F."/>
            <person name="Treitli S.C."/>
            <person name="Pyrih J."/>
            <person name="Halakuc P."/>
            <person name="Pipaliya S.V."/>
            <person name="Vacek V."/>
            <person name="Brzon O."/>
            <person name="Soukal P."/>
            <person name="Eme L."/>
            <person name="Dacks J.B."/>
            <person name="Karnkowska A."/>
            <person name="Elias M."/>
            <person name="Hampl V."/>
        </authorList>
    </citation>
    <scope>NUCLEOTIDE SEQUENCE [LARGE SCALE GENOMIC DNA]</scope>
    <source>
        <strain evidence="1">NAU3</strain>
        <tissue evidence="1">Gut</tissue>
    </source>
</reference>
<proteinExistence type="predicted"/>
<name>A0ABQ9XMH1_9EUKA</name>
<dbReference type="Proteomes" id="UP001281761">
    <property type="component" value="Unassembled WGS sequence"/>
</dbReference>
<comment type="caution">
    <text evidence="1">The sequence shown here is derived from an EMBL/GenBank/DDBJ whole genome shotgun (WGS) entry which is preliminary data.</text>
</comment>
<dbReference type="EMBL" id="JARBJD010000097">
    <property type="protein sequence ID" value="KAK2952954.1"/>
    <property type="molecule type" value="Genomic_DNA"/>
</dbReference>
<sequence>MSRARHSKDLSSEESVVRGTERLMCVSLKESDVFNDNSIFSDSPSDLSFFISNTFRDRPHGIIVVPLIVSENRFSFLFQELVDSDDSVGTKRGESGFASSPLRVQSVDEIHADKRSPYPSPPLRLPIVIFPSSTQRMFRRVDGNEAILGELLWKITPSRLTFPAVMWMAPGEREEKVIRLSVVTQLSSRMIPLSHEQTFSLSEFEERADSGSPTKEPSFRMTVDLEADRKTNEGSVDSILIVTSTIENVASDTTTIPALLSIDAERGTVIAGSPLPPFEMSSDMPVETTIGCVCRDEFTITNVDVFAFRADTIDHARSIVAQGSSLSPQNPSSSPSFSFTWRIRGTRDFGVVNETVPSVRIISRAFPTRVID</sequence>
<accession>A0ABQ9XMH1</accession>